<reference evidence="1 2" key="1">
    <citation type="journal article" date="2015" name="Nature">
        <title>rRNA introns, odd ribosomes, and small enigmatic genomes across a large radiation of phyla.</title>
        <authorList>
            <person name="Brown C.T."/>
            <person name="Hug L.A."/>
            <person name="Thomas B.C."/>
            <person name="Sharon I."/>
            <person name="Castelle C.J."/>
            <person name="Singh A."/>
            <person name="Wilkins M.J."/>
            <person name="Williams K.H."/>
            <person name="Banfield J.F."/>
        </authorList>
    </citation>
    <scope>NUCLEOTIDE SEQUENCE [LARGE SCALE GENOMIC DNA]</scope>
</reference>
<evidence type="ECO:0000313" key="1">
    <source>
        <dbReference type="EMBL" id="KKW21109.1"/>
    </source>
</evidence>
<accession>A0A0G1ZNX9</accession>
<dbReference type="Gene3D" id="3.90.320.10">
    <property type="match status" value="1"/>
</dbReference>
<dbReference type="AlphaFoldDB" id="A0A0G1ZNX9"/>
<dbReference type="InterPro" id="IPR011604">
    <property type="entry name" value="PDDEXK-like_dom_sf"/>
</dbReference>
<comment type="caution">
    <text evidence="1">The sequence shown here is derived from an EMBL/GenBank/DDBJ whole genome shotgun (WGS) entry which is preliminary data.</text>
</comment>
<evidence type="ECO:0000313" key="2">
    <source>
        <dbReference type="Proteomes" id="UP000034201"/>
    </source>
</evidence>
<dbReference type="EMBL" id="LCQQ01000014">
    <property type="protein sequence ID" value="KKW21109.1"/>
    <property type="molecule type" value="Genomic_DNA"/>
</dbReference>
<protein>
    <recommendedName>
        <fullName evidence="3">PD-(D/E)XK endonuclease-like domain-containing protein</fullName>
    </recommendedName>
</protein>
<evidence type="ECO:0008006" key="3">
    <source>
        <dbReference type="Google" id="ProtNLM"/>
    </source>
</evidence>
<proteinExistence type="predicted"/>
<name>A0A0G1ZNX9_9BACT</name>
<organism evidence="1 2">
    <name type="scientific">Candidatus Adlerbacteria bacterium GW2011_GWC1_50_9</name>
    <dbReference type="NCBI Taxonomy" id="1618608"/>
    <lineage>
        <taxon>Bacteria</taxon>
        <taxon>Candidatus Adleribacteriota</taxon>
    </lineage>
</organism>
<sequence length="265" mass="30083">MRYTGVHHFQEENGYEIQGAWFPRVTRILEIKAKPGLDHFFREVGDYASAETIKVKSAEEGSRVHETAEKILAGEAVLIPDEIRPAMDALEAFAKKHSIIVFPEFVERRMWSERYRYAGTIDALAMIRGKVGVLDIKTSNGFYPEFNLQTAAYVSAFQELGVRKALGCSFAVETRWILRINQHEVCRQCGATKRTKGGRMKVRENGSGGALCASGNGHEWGGVVGDVELREFPNNVHRDIRAFLAAKILWEWENDYWLRQAGYVR</sequence>
<gene>
    <name evidence="1" type="ORF">UY61_C0014G0003</name>
</gene>
<dbReference type="Proteomes" id="UP000034201">
    <property type="component" value="Unassembled WGS sequence"/>
</dbReference>